<dbReference type="AlphaFoldDB" id="D9QQE2"/>
<dbReference type="OrthoDB" id="2112221at2"/>
<dbReference type="RefSeq" id="WP_013278179.1">
    <property type="nucleotide sequence ID" value="NC_014378.1"/>
</dbReference>
<accession>D9QQE2</accession>
<dbReference type="KEGG" id="aar:Acear_1214"/>
<sequence>MNEFKELKKAKRVWNETADVTTKVILYQLNVECPNCKESYGSWKLLPPIQVINDRFHLVKYQCECSEVFKKIEDAREEE</sequence>
<keyword evidence="2" id="KW-1185">Reference proteome</keyword>
<dbReference type="Proteomes" id="UP000001661">
    <property type="component" value="Chromosome"/>
</dbReference>
<protein>
    <submittedName>
        <fullName evidence="1">Uncharacterized protein</fullName>
    </submittedName>
</protein>
<dbReference type="HOGENOM" id="CLU_2597966_0_0_9"/>
<dbReference type="EMBL" id="CP002105">
    <property type="protein sequence ID" value="ADL12733.1"/>
    <property type="molecule type" value="Genomic_DNA"/>
</dbReference>
<evidence type="ECO:0000313" key="2">
    <source>
        <dbReference type="Proteomes" id="UP000001661"/>
    </source>
</evidence>
<organism evidence="1 2">
    <name type="scientific">Acetohalobium arabaticum (strain ATCC 49924 / DSM 5501 / Z-7288)</name>
    <dbReference type="NCBI Taxonomy" id="574087"/>
    <lineage>
        <taxon>Bacteria</taxon>
        <taxon>Bacillati</taxon>
        <taxon>Bacillota</taxon>
        <taxon>Clostridia</taxon>
        <taxon>Halanaerobiales</taxon>
        <taxon>Halobacteroidaceae</taxon>
        <taxon>Acetohalobium</taxon>
    </lineage>
</organism>
<reference evidence="1 2" key="1">
    <citation type="journal article" date="2010" name="Stand. Genomic Sci.">
        <title>Complete genome sequence of Acetohalobium arabaticum type strain (Z-7288).</title>
        <authorList>
            <person name="Sikorski J."/>
            <person name="Lapidus A."/>
            <person name="Chertkov O."/>
            <person name="Lucas S."/>
            <person name="Copeland A."/>
            <person name="Glavina Del Rio T."/>
            <person name="Nolan M."/>
            <person name="Tice H."/>
            <person name="Cheng J.F."/>
            <person name="Han C."/>
            <person name="Brambilla E."/>
            <person name="Pitluck S."/>
            <person name="Liolios K."/>
            <person name="Ivanova N."/>
            <person name="Mavromatis K."/>
            <person name="Mikhailova N."/>
            <person name="Pati A."/>
            <person name="Bruce D."/>
            <person name="Detter C."/>
            <person name="Tapia R."/>
            <person name="Goodwin L."/>
            <person name="Chen A."/>
            <person name="Palaniappan K."/>
            <person name="Land M."/>
            <person name="Hauser L."/>
            <person name="Chang Y.J."/>
            <person name="Jeffries C.D."/>
            <person name="Rohde M."/>
            <person name="Goker M."/>
            <person name="Spring S."/>
            <person name="Woyke T."/>
            <person name="Bristow J."/>
            <person name="Eisen J.A."/>
            <person name="Markowitz V."/>
            <person name="Hugenholtz P."/>
            <person name="Kyrpides N.C."/>
            <person name="Klenk H.P."/>
        </authorList>
    </citation>
    <scope>NUCLEOTIDE SEQUENCE [LARGE SCALE GENOMIC DNA]</scope>
    <source>
        <strain evidence="2">ATCC 49924 / DSM 5501 / Z-7288</strain>
    </source>
</reference>
<gene>
    <name evidence="1" type="ordered locus">Acear_1214</name>
</gene>
<evidence type="ECO:0000313" key="1">
    <source>
        <dbReference type="EMBL" id="ADL12733.1"/>
    </source>
</evidence>
<proteinExistence type="predicted"/>
<name>D9QQE2_ACEAZ</name>